<name>A0A1M6Z6V1_9GAMM</name>
<dbReference type="GO" id="GO:0004386">
    <property type="term" value="F:helicase activity"/>
    <property type="evidence" value="ECO:0007669"/>
    <property type="project" value="UniProtKB-KW"/>
</dbReference>
<evidence type="ECO:0000259" key="2">
    <source>
        <dbReference type="Pfam" id="PF13362"/>
    </source>
</evidence>
<keyword evidence="3" id="KW-0547">Nucleotide-binding</keyword>
<dbReference type="Proteomes" id="UP000184248">
    <property type="component" value="Unassembled WGS sequence"/>
</dbReference>
<feature type="region of interest" description="Disordered" evidence="1">
    <location>
        <begin position="1"/>
        <end position="28"/>
    </location>
</feature>
<dbReference type="EMBL" id="FRAL01000010">
    <property type="protein sequence ID" value="SHL26167.1"/>
    <property type="molecule type" value="Genomic_DNA"/>
</dbReference>
<sequence length="322" mass="35091">MTTTTQKARLPERSQTQTDAPHQAHRQHTTIEAALAEALARYGVTLAPKASGRFERFDTPDKPKGNANGWYRIHSPEAASFGIWHMDLTETVTLDGPHDPEAAAVARLEAMRARDRRDWERRQREAEAQARAARWWAQSRPADPGHPYLAGKSLPPYNLCQRGDMLLMPLFCDGELVNLERIFPDGGKRPLPGGRVRGVASLIGHLAGAGHVLVAEGWSTAAALHEVMGCPVVVARNADNLAPVARHLRQRLPEEVAITIGGDDDRHLPAQGLPNKGRVAARHAALAIGARLLMPTFCDGCEACTDFADVRQCRGGGAHHDD</sequence>
<dbReference type="AlphaFoldDB" id="A0A1M6Z6V1"/>
<dbReference type="RefSeq" id="WP_082920057.1">
    <property type="nucleotide sequence ID" value="NZ_BDEO01000012.1"/>
</dbReference>
<protein>
    <submittedName>
        <fullName evidence="3">Putative DNA primase/helicase</fullName>
    </submittedName>
</protein>
<keyword evidence="4" id="KW-1185">Reference proteome</keyword>
<proteinExistence type="predicted"/>
<feature type="domain" description="Toprim" evidence="2">
    <location>
        <begin position="212"/>
        <end position="315"/>
    </location>
</feature>
<reference evidence="4" key="1">
    <citation type="submission" date="2016-11" db="EMBL/GenBank/DDBJ databases">
        <authorList>
            <person name="Varghese N."/>
            <person name="Submissions S."/>
        </authorList>
    </citation>
    <scope>NUCLEOTIDE SEQUENCE [LARGE SCALE GENOMIC DNA]</scope>
    <source>
        <strain evidence="4">ALO Sharm</strain>
    </source>
</reference>
<keyword evidence="3" id="KW-0378">Hydrolase</keyword>
<evidence type="ECO:0000313" key="3">
    <source>
        <dbReference type="EMBL" id="SHL26167.1"/>
    </source>
</evidence>
<keyword evidence="3" id="KW-0067">ATP-binding</keyword>
<evidence type="ECO:0000313" key="4">
    <source>
        <dbReference type="Proteomes" id="UP000184248"/>
    </source>
</evidence>
<feature type="compositionally biased region" description="Polar residues" evidence="1">
    <location>
        <begin position="1"/>
        <end position="20"/>
    </location>
</feature>
<evidence type="ECO:0000256" key="1">
    <source>
        <dbReference type="SAM" id="MobiDB-lite"/>
    </source>
</evidence>
<accession>A0A1M6Z6V1</accession>
<dbReference type="InterPro" id="IPR034154">
    <property type="entry name" value="TOPRIM_DnaG/twinkle"/>
</dbReference>
<gene>
    <name evidence="3" type="ORF">SAMN05192556_11044</name>
</gene>
<dbReference type="CDD" id="cd01029">
    <property type="entry name" value="TOPRIM_primases"/>
    <property type="match status" value="1"/>
</dbReference>
<dbReference type="Pfam" id="PF13362">
    <property type="entry name" value="Toprim_3"/>
    <property type="match status" value="1"/>
</dbReference>
<dbReference type="InterPro" id="IPR006171">
    <property type="entry name" value="TOPRIM_dom"/>
</dbReference>
<keyword evidence="3" id="KW-0347">Helicase</keyword>
<organism evidence="3 4">
    <name type="scientific">Halomonas caseinilytica</name>
    <dbReference type="NCBI Taxonomy" id="438744"/>
    <lineage>
        <taxon>Bacteria</taxon>
        <taxon>Pseudomonadati</taxon>
        <taxon>Pseudomonadota</taxon>
        <taxon>Gammaproteobacteria</taxon>
        <taxon>Oceanospirillales</taxon>
        <taxon>Halomonadaceae</taxon>
        <taxon>Halomonas</taxon>
    </lineage>
</organism>
<dbReference type="OrthoDB" id="9763644at2"/>